<dbReference type="EMBL" id="AP025730">
    <property type="protein sequence ID" value="BDI06644.1"/>
    <property type="molecule type" value="Genomic_DNA"/>
</dbReference>
<feature type="compositionally biased region" description="Basic residues" evidence="1">
    <location>
        <begin position="39"/>
        <end position="50"/>
    </location>
</feature>
<feature type="compositionally biased region" description="Basic and acidic residues" evidence="1">
    <location>
        <begin position="7"/>
        <end position="23"/>
    </location>
</feature>
<protein>
    <submittedName>
        <fullName evidence="2">Uncharacterized protein</fullName>
    </submittedName>
</protein>
<evidence type="ECO:0000313" key="2">
    <source>
        <dbReference type="EMBL" id="BDI06644.1"/>
    </source>
</evidence>
<organism evidence="2 3">
    <name type="scientific">Sphaerotilus microaerophilus</name>
    <dbReference type="NCBI Taxonomy" id="2914710"/>
    <lineage>
        <taxon>Bacteria</taxon>
        <taxon>Pseudomonadati</taxon>
        <taxon>Pseudomonadota</taxon>
        <taxon>Betaproteobacteria</taxon>
        <taxon>Burkholderiales</taxon>
        <taxon>Sphaerotilaceae</taxon>
        <taxon>Sphaerotilus</taxon>
    </lineage>
</organism>
<gene>
    <name evidence="2" type="ORF">CATMQ487_36140</name>
</gene>
<accession>A0ABN6PN71</accession>
<proteinExistence type="predicted"/>
<evidence type="ECO:0000313" key="3">
    <source>
        <dbReference type="Proteomes" id="UP001057498"/>
    </source>
</evidence>
<evidence type="ECO:0000256" key="1">
    <source>
        <dbReference type="SAM" id="MobiDB-lite"/>
    </source>
</evidence>
<feature type="region of interest" description="Disordered" evidence="1">
    <location>
        <begin position="1"/>
        <end position="103"/>
    </location>
</feature>
<keyword evidence="3" id="KW-1185">Reference proteome</keyword>
<reference evidence="2" key="1">
    <citation type="submission" date="2022-04" db="EMBL/GenBank/DDBJ databases">
        <title>Whole genome sequence of Sphaerotilus sp. FB-5.</title>
        <authorList>
            <person name="Takeda M."/>
            <person name="Narihara S."/>
            <person name="Akimoto M."/>
            <person name="Akimoto R."/>
            <person name="Nishiyashiki S."/>
            <person name="Murakami T."/>
        </authorList>
    </citation>
    <scope>NUCLEOTIDE SEQUENCE</scope>
    <source>
        <strain evidence="2">FB-5</strain>
    </source>
</reference>
<name>A0ABN6PN71_9BURK</name>
<sequence length="103" mass="11390">MQSADWQAHDDHTKDAASADDPKGATANQPIAARTRQREAKHRVCNRRPAQRTQDPKSPIVSLVSLRRRPHGRGGKDDGRPGTTAQAPAARCREIHRSAIRIK</sequence>
<dbReference type="Proteomes" id="UP001057498">
    <property type="component" value="Chromosome"/>
</dbReference>